<proteinExistence type="predicted"/>
<keyword evidence="1" id="KW-0614">Plasmid</keyword>
<accession>H9ZV27</accession>
<sequence>MIAETRAGWLCFLDGDDYHAFLVLIEEEPARRAYALYREGRVLEAARALKEAVAVAYEVDEELWDRLYEAVPDMAWRARGAPLEKDQVVNERPGEAVLFLRGEPYEGEKMPVAVLSGIGWDHEGRAELHHTLVLDERLLGMDPLEGLPG</sequence>
<reference evidence="1 2" key="1">
    <citation type="journal article" date="2013" name="Genome Announc.">
        <title>Whole Genome Sequencing of Thermus oshimai JL-2 and Thermus thermophilus JL-18, Incomplete Denitrifiers from the United States Great Basin.</title>
        <authorList>
            <person name="Murugapiran S.K."/>
            <person name="Huntemann M."/>
            <person name="Wei C.L."/>
            <person name="Han J."/>
            <person name="Detter J.C."/>
            <person name="Han C.S."/>
            <person name="Erkkila T.H."/>
            <person name="Teshima H."/>
            <person name="Chen A."/>
            <person name="Kyrpides N."/>
            <person name="Mavrommatis K."/>
            <person name="Markowitz V."/>
            <person name="Szeto E."/>
            <person name="Ivanova N."/>
            <person name="Pagani I."/>
            <person name="Lam J."/>
            <person name="McDonald A.I."/>
            <person name="Dodsworth J.A."/>
            <person name="Pati A."/>
            <person name="Goodwin L."/>
            <person name="Peters L."/>
            <person name="Pitluck S."/>
            <person name="Woyke T."/>
            <person name="Hedlund B.P."/>
        </authorList>
    </citation>
    <scope>NUCLEOTIDE SEQUENCE [LARGE SCALE GENOMIC DNA]</scope>
    <source>
        <strain evidence="1 2">JL-18</strain>
        <plasmid evidence="1 2">pTTJL1802</plasmid>
    </source>
</reference>
<dbReference type="KEGG" id="ttl:TtJL18_2359"/>
<protein>
    <submittedName>
        <fullName evidence="1">Uncharacterized protein</fullName>
    </submittedName>
</protein>
<dbReference type="EMBL" id="CP003254">
    <property type="protein sequence ID" value="AFH40187.1"/>
    <property type="molecule type" value="Genomic_DNA"/>
</dbReference>
<geneLocation type="plasmid" evidence="1 2">
    <name>pTTJL1802</name>
</geneLocation>
<organism evidence="1 2">
    <name type="scientific">Thermus thermophilus JL-18</name>
    <dbReference type="NCBI Taxonomy" id="798128"/>
    <lineage>
        <taxon>Bacteria</taxon>
        <taxon>Thermotogati</taxon>
        <taxon>Deinococcota</taxon>
        <taxon>Deinococci</taxon>
        <taxon>Thermales</taxon>
        <taxon>Thermaceae</taxon>
        <taxon>Thermus</taxon>
    </lineage>
</organism>
<dbReference type="HOGENOM" id="CLU_1748802_0_0_0"/>
<dbReference type="RefSeq" id="WP_014632215.1">
    <property type="nucleotide sequence ID" value="NC_017590.1"/>
</dbReference>
<name>H9ZV27_THETH</name>
<evidence type="ECO:0000313" key="1">
    <source>
        <dbReference type="EMBL" id="AFH40187.1"/>
    </source>
</evidence>
<dbReference type="AlphaFoldDB" id="H9ZV27"/>
<evidence type="ECO:0000313" key="2">
    <source>
        <dbReference type="Proteomes" id="UP000007388"/>
    </source>
</evidence>
<dbReference type="Proteomes" id="UP000007388">
    <property type="component" value="Plasmid pTTJL1802"/>
</dbReference>
<gene>
    <name evidence="1" type="ORF">TtJL18_2359</name>
</gene>
<dbReference type="PATRIC" id="fig|798128.4.peg.2293"/>